<dbReference type="PANTHER" id="PTHR21321:SF1">
    <property type="entry name" value="EXOSOME COMPLEX COMPONENT RRP40"/>
    <property type="match status" value="1"/>
</dbReference>
<dbReference type="PANTHER" id="PTHR21321">
    <property type="entry name" value="PNAS-3 RELATED"/>
    <property type="match status" value="1"/>
</dbReference>
<keyword evidence="2" id="KW-1185">Reference proteome</keyword>
<gene>
    <name evidence="1" type="primary">rrp40</name>
    <name evidence="1" type="ORF">EHP00_1601</name>
</gene>
<evidence type="ECO:0000313" key="1">
    <source>
        <dbReference type="EMBL" id="OQS55681.1"/>
    </source>
</evidence>
<dbReference type="STRING" id="646526.A0A1W0E8X5"/>
<dbReference type="SUPFAM" id="SSF50249">
    <property type="entry name" value="Nucleic acid-binding proteins"/>
    <property type="match status" value="1"/>
</dbReference>
<dbReference type="GO" id="GO:0003723">
    <property type="term" value="F:RNA binding"/>
    <property type="evidence" value="ECO:0007669"/>
    <property type="project" value="InterPro"/>
</dbReference>
<organism evidence="1 2">
    <name type="scientific">Ecytonucleospora hepatopenaei</name>
    <dbReference type="NCBI Taxonomy" id="646526"/>
    <lineage>
        <taxon>Eukaryota</taxon>
        <taxon>Fungi</taxon>
        <taxon>Fungi incertae sedis</taxon>
        <taxon>Microsporidia</taxon>
        <taxon>Enterocytozoonidae</taxon>
        <taxon>Ecytonucleospora</taxon>
    </lineage>
</organism>
<evidence type="ECO:0000313" key="2">
    <source>
        <dbReference type="Proteomes" id="UP000192758"/>
    </source>
</evidence>
<dbReference type="GO" id="GO:0071034">
    <property type="term" value="P:CUT catabolic process"/>
    <property type="evidence" value="ECO:0007669"/>
    <property type="project" value="TreeGrafter"/>
</dbReference>
<dbReference type="GO" id="GO:0000176">
    <property type="term" value="C:nuclear exosome (RNase complex)"/>
    <property type="evidence" value="ECO:0007669"/>
    <property type="project" value="TreeGrafter"/>
</dbReference>
<dbReference type="AlphaFoldDB" id="A0A1W0E8X5"/>
<dbReference type="GO" id="GO:0071038">
    <property type="term" value="P:TRAMP-dependent tRNA surveillance pathway"/>
    <property type="evidence" value="ECO:0007669"/>
    <property type="project" value="TreeGrafter"/>
</dbReference>
<name>A0A1W0E8X5_9MICR</name>
<dbReference type="Pfam" id="PF21262">
    <property type="entry name" value="RRP40_S1"/>
    <property type="match status" value="1"/>
</dbReference>
<proteinExistence type="predicted"/>
<protein>
    <submittedName>
        <fullName evidence="1">Rrp40</fullName>
    </submittedName>
</protein>
<sequence>MFESIKEFQFIRNVLPGDYINEKGIMSMNIVDKKAIVAGKLYKIENTFFIFSKTLYYVPEKGDIVIGRIFSANQDYYRVNIGCEDLKIPQHTGILPVLSFENATKRNKPELFANDLVMCKIVDVKECEVLLSCQEKELGKIENAFKLDKWKVLLLHFMDIRKEISNFYKIEKSFKISLGMNGYVNLEGEEYEEIKKAITQIIK</sequence>
<reference evidence="1 2" key="1">
    <citation type="journal article" date="2017" name="Environ. Microbiol.">
        <title>Decay of the glycolytic pathway and adaptation to intranuclear parasitism within Enterocytozoonidae microsporidia.</title>
        <authorList>
            <person name="Wiredu Boakye D."/>
            <person name="Jaroenlak P."/>
            <person name="Prachumwat A."/>
            <person name="Williams T.A."/>
            <person name="Bateman K.S."/>
            <person name="Itsathitphaisarn O."/>
            <person name="Sritunyalucksana K."/>
            <person name="Paszkiewicz K.H."/>
            <person name="Moore K.A."/>
            <person name="Stentiford G.D."/>
            <person name="Williams B.A."/>
        </authorList>
    </citation>
    <scope>NUCLEOTIDE SEQUENCE [LARGE SCALE GENOMIC DNA]</scope>
    <source>
        <strain evidence="1 2">TH1</strain>
    </source>
</reference>
<dbReference type="GO" id="GO:0000177">
    <property type="term" value="C:cytoplasmic exosome (RNase complex)"/>
    <property type="evidence" value="ECO:0007669"/>
    <property type="project" value="TreeGrafter"/>
</dbReference>
<dbReference type="OrthoDB" id="340500at2759"/>
<dbReference type="Gene3D" id="2.40.50.140">
    <property type="entry name" value="Nucleic acid-binding proteins"/>
    <property type="match status" value="1"/>
</dbReference>
<accession>A0A1W0E8X5</accession>
<dbReference type="Proteomes" id="UP000192758">
    <property type="component" value="Unassembled WGS sequence"/>
</dbReference>
<dbReference type="InterPro" id="IPR012340">
    <property type="entry name" value="NA-bd_OB-fold"/>
</dbReference>
<dbReference type="GO" id="GO:0071051">
    <property type="term" value="P:poly(A)-dependent snoRNA 3'-end processing"/>
    <property type="evidence" value="ECO:0007669"/>
    <property type="project" value="TreeGrafter"/>
</dbReference>
<dbReference type="InterPro" id="IPR026699">
    <property type="entry name" value="Exosome_RNA_bind1/RRP40/RRP4"/>
</dbReference>
<dbReference type="EMBL" id="MNPJ01000004">
    <property type="protein sequence ID" value="OQS55681.1"/>
    <property type="molecule type" value="Genomic_DNA"/>
</dbReference>
<dbReference type="GO" id="GO:0000467">
    <property type="term" value="P:exonucleolytic trimming to generate mature 3'-end of 5.8S rRNA from tricistronic rRNA transcript (SSU-rRNA, 5.8S rRNA, LSU-rRNA)"/>
    <property type="evidence" value="ECO:0007669"/>
    <property type="project" value="TreeGrafter"/>
</dbReference>
<comment type="caution">
    <text evidence="1">The sequence shown here is derived from an EMBL/GenBank/DDBJ whole genome shotgun (WGS) entry which is preliminary data.</text>
</comment>
<dbReference type="VEuPathDB" id="MicrosporidiaDB:EHP00_1601"/>
<dbReference type="GO" id="GO:0034475">
    <property type="term" value="P:U4 snRNA 3'-end processing"/>
    <property type="evidence" value="ECO:0007669"/>
    <property type="project" value="TreeGrafter"/>
</dbReference>
<dbReference type="GO" id="GO:0071035">
    <property type="term" value="P:nuclear polyadenylation-dependent rRNA catabolic process"/>
    <property type="evidence" value="ECO:0007669"/>
    <property type="project" value="TreeGrafter"/>
</dbReference>